<comment type="similarity">
    <text evidence="2">Belongs to the ABC transporter superfamily. ABCC family. Conjugate transporter (TC 3.A.1.208) subfamily.</text>
</comment>
<feature type="transmembrane region" description="Helical" evidence="10">
    <location>
        <begin position="620"/>
        <end position="641"/>
    </location>
</feature>
<dbReference type="EMBL" id="JBJQOH010000004">
    <property type="protein sequence ID" value="KAL3687431.1"/>
    <property type="molecule type" value="Genomic_DNA"/>
</dbReference>
<dbReference type="CDD" id="cd03244">
    <property type="entry name" value="ABCC_MRP_domain2"/>
    <property type="match status" value="1"/>
</dbReference>
<keyword evidence="9 10" id="KW-0472">Membrane</keyword>
<dbReference type="PROSITE" id="PS50893">
    <property type="entry name" value="ABC_TRANSPORTER_2"/>
    <property type="match status" value="2"/>
</dbReference>
<evidence type="ECO:0000256" key="3">
    <source>
        <dbReference type="ARBA" id="ARBA00022448"/>
    </source>
</evidence>
<dbReference type="GO" id="GO:0016020">
    <property type="term" value="C:membrane"/>
    <property type="evidence" value="ECO:0007669"/>
    <property type="project" value="UniProtKB-SubCell"/>
</dbReference>
<organism evidence="13 14">
    <name type="scientific">Riccia sorocarpa</name>
    <dbReference type="NCBI Taxonomy" id="122646"/>
    <lineage>
        <taxon>Eukaryota</taxon>
        <taxon>Viridiplantae</taxon>
        <taxon>Streptophyta</taxon>
        <taxon>Embryophyta</taxon>
        <taxon>Marchantiophyta</taxon>
        <taxon>Marchantiopsida</taxon>
        <taxon>Marchantiidae</taxon>
        <taxon>Marchantiales</taxon>
        <taxon>Ricciaceae</taxon>
        <taxon>Riccia</taxon>
    </lineage>
</organism>
<evidence type="ECO:0000256" key="10">
    <source>
        <dbReference type="SAM" id="Phobius"/>
    </source>
</evidence>
<dbReference type="InterPro" id="IPR050173">
    <property type="entry name" value="ABC_transporter_C-like"/>
</dbReference>
<feature type="transmembrane region" description="Helical" evidence="10">
    <location>
        <begin position="329"/>
        <end position="349"/>
    </location>
</feature>
<feature type="transmembrane region" description="Helical" evidence="10">
    <location>
        <begin position="210"/>
        <end position="228"/>
    </location>
</feature>
<dbReference type="CDD" id="cd18579">
    <property type="entry name" value="ABC_6TM_ABCC_D1"/>
    <property type="match status" value="1"/>
</dbReference>
<evidence type="ECO:0000256" key="9">
    <source>
        <dbReference type="ARBA" id="ARBA00023136"/>
    </source>
</evidence>
<feature type="transmembrane region" description="Helical" evidence="10">
    <location>
        <begin position="515"/>
        <end position="537"/>
    </location>
</feature>
<keyword evidence="7" id="KW-0067">ATP-binding</keyword>
<dbReference type="InterPro" id="IPR044746">
    <property type="entry name" value="ABCC_6TM_D1"/>
</dbReference>
<dbReference type="InterPro" id="IPR044726">
    <property type="entry name" value="ABCC_6TM_D2"/>
</dbReference>
<dbReference type="PROSITE" id="PS50929">
    <property type="entry name" value="ABC_TM1F"/>
    <property type="match status" value="2"/>
</dbReference>
<keyword evidence="3" id="KW-0813">Transport</keyword>
<feature type="transmembrane region" description="Helical" evidence="10">
    <location>
        <begin position="277"/>
        <end position="295"/>
    </location>
</feature>
<dbReference type="FunFam" id="1.20.1560.10:FF:000003">
    <property type="entry name" value="ABC transporter C family member 10"/>
    <property type="match status" value="1"/>
</dbReference>
<dbReference type="CDD" id="cd18580">
    <property type="entry name" value="ABC_6TM_ABCC_D2"/>
    <property type="match status" value="1"/>
</dbReference>
<feature type="transmembrane region" description="Helical" evidence="10">
    <location>
        <begin position="1086"/>
        <end position="1115"/>
    </location>
</feature>
<proteinExistence type="inferred from homology"/>
<dbReference type="InterPro" id="IPR011527">
    <property type="entry name" value="ABC1_TM_dom"/>
</dbReference>
<keyword evidence="6" id="KW-0547">Nucleotide-binding</keyword>
<dbReference type="GO" id="GO:0005524">
    <property type="term" value="F:ATP binding"/>
    <property type="evidence" value="ECO:0007669"/>
    <property type="project" value="UniProtKB-KW"/>
</dbReference>
<dbReference type="SMART" id="SM00382">
    <property type="entry name" value="AAA"/>
    <property type="match status" value="2"/>
</dbReference>
<keyword evidence="5" id="KW-0677">Repeat</keyword>
<protein>
    <submittedName>
        <fullName evidence="13">Uncharacterized protein</fullName>
    </submittedName>
</protein>
<dbReference type="SUPFAM" id="SSF52540">
    <property type="entry name" value="P-loop containing nucleoside triphosphate hydrolases"/>
    <property type="match status" value="2"/>
</dbReference>
<comment type="caution">
    <text evidence="13">The sequence shown here is derived from an EMBL/GenBank/DDBJ whole genome shotgun (WGS) entry which is preliminary data.</text>
</comment>
<evidence type="ECO:0000256" key="8">
    <source>
        <dbReference type="ARBA" id="ARBA00022989"/>
    </source>
</evidence>
<dbReference type="PANTHER" id="PTHR24223:SF189">
    <property type="entry name" value="ABC TRANSPORTER C FAMILY MEMBER 5"/>
    <property type="match status" value="1"/>
</dbReference>
<evidence type="ECO:0000313" key="13">
    <source>
        <dbReference type="EMBL" id="KAL3687431.1"/>
    </source>
</evidence>
<reference evidence="13 14" key="1">
    <citation type="submission" date="2024-09" db="EMBL/GenBank/DDBJ databases">
        <title>Chromosome-scale assembly of Riccia sorocarpa.</title>
        <authorList>
            <person name="Paukszto L."/>
        </authorList>
    </citation>
    <scope>NUCLEOTIDE SEQUENCE [LARGE SCALE GENOMIC DNA]</scope>
    <source>
        <strain evidence="13">LP-2024</strain>
        <tissue evidence="13">Aerial parts of the thallus</tissue>
    </source>
</reference>
<feature type="domain" description="ABC transporter" evidence="11">
    <location>
        <begin position="1364"/>
        <end position="1598"/>
    </location>
</feature>
<dbReference type="PANTHER" id="PTHR24223">
    <property type="entry name" value="ATP-BINDING CASSETTE SUB-FAMILY C"/>
    <property type="match status" value="1"/>
</dbReference>
<dbReference type="InterPro" id="IPR003439">
    <property type="entry name" value="ABC_transporter-like_ATP-bd"/>
</dbReference>
<dbReference type="CDD" id="cd03250">
    <property type="entry name" value="ABCC_MRP_domain1"/>
    <property type="match status" value="1"/>
</dbReference>
<feature type="transmembrane region" description="Helical" evidence="10">
    <location>
        <begin position="173"/>
        <end position="198"/>
    </location>
</feature>
<evidence type="ECO:0000256" key="5">
    <source>
        <dbReference type="ARBA" id="ARBA00022737"/>
    </source>
</evidence>
<evidence type="ECO:0000259" key="12">
    <source>
        <dbReference type="PROSITE" id="PS50929"/>
    </source>
</evidence>
<evidence type="ECO:0000256" key="1">
    <source>
        <dbReference type="ARBA" id="ARBA00004141"/>
    </source>
</evidence>
<dbReference type="Gene3D" id="1.20.1560.10">
    <property type="entry name" value="ABC transporter type 1, transmembrane domain"/>
    <property type="match status" value="2"/>
</dbReference>
<dbReference type="FunFam" id="1.20.1560.10:FF:000002">
    <property type="entry name" value="ABC transporter C family member 5"/>
    <property type="match status" value="1"/>
</dbReference>
<dbReference type="InterPro" id="IPR036640">
    <property type="entry name" value="ABC1_TM_sf"/>
</dbReference>
<feature type="domain" description="ABC transmembrane type-1" evidence="12">
    <location>
        <begin position="1047"/>
        <end position="1327"/>
    </location>
</feature>
<dbReference type="FunFam" id="3.40.50.300:FF:000163">
    <property type="entry name" value="Multidrug resistance-associated protein member 4"/>
    <property type="match status" value="1"/>
</dbReference>
<dbReference type="Pfam" id="PF00664">
    <property type="entry name" value="ABC_membrane"/>
    <property type="match status" value="2"/>
</dbReference>
<keyword evidence="4 10" id="KW-0812">Transmembrane</keyword>
<keyword evidence="8 10" id="KW-1133">Transmembrane helix</keyword>
<dbReference type="Gene3D" id="3.40.50.300">
    <property type="entry name" value="P-loop containing nucleotide triphosphate hydrolases"/>
    <property type="match status" value="2"/>
</dbReference>
<evidence type="ECO:0000256" key="7">
    <source>
        <dbReference type="ARBA" id="ARBA00022840"/>
    </source>
</evidence>
<feature type="transmembrane region" description="Helical" evidence="10">
    <location>
        <begin position="1043"/>
        <end position="1066"/>
    </location>
</feature>
<accession>A0ABD3HBJ1</accession>
<dbReference type="InterPro" id="IPR003593">
    <property type="entry name" value="AAA+_ATPase"/>
</dbReference>
<feature type="transmembrane region" description="Helical" evidence="10">
    <location>
        <begin position="1159"/>
        <end position="1179"/>
    </location>
</feature>
<feature type="domain" description="ABC transmembrane type-1" evidence="12">
    <location>
        <begin position="404"/>
        <end position="684"/>
    </location>
</feature>
<dbReference type="FunFam" id="3.40.50.300:FF:000508">
    <property type="entry name" value="ABC transporter C family member 5"/>
    <property type="match status" value="1"/>
</dbReference>
<dbReference type="InterPro" id="IPR027417">
    <property type="entry name" value="P-loop_NTPase"/>
</dbReference>
<name>A0ABD3HBJ1_9MARC</name>
<feature type="transmembrane region" description="Helical" evidence="10">
    <location>
        <begin position="248"/>
        <end position="265"/>
    </location>
</feature>
<evidence type="ECO:0000256" key="6">
    <source>
        <dbReference type="ARBA" id="ARBA00022741"/>
    </source>
</evidence>
<evidence type="ECO:0000259" key="11">
    <source>
        <dbReference type="PROSITE" id="PS50893"/>
    </source>
</evidence>
<evidence type="ECO:0000313" key="14">
    <source>
        <dbReference type="Proteomes" id="UP001633002"/>
    </source>
</evidence>
<evidence type="ECO:0000256" key="4">
    <source>
        <dbReference type="ARBA" id="ARBA00022692"/>
    </source>
</evidence>
<feature type="domain" description="ABC transporter" evidence="11">
    <location>
        <begin position="723"/>
        <end position="946"/>
    </location>
</feature>
<dbReference type="Pfam" id="PF00005">
    <property type="entry name" value="ABC_tran"/>
    <property type="match status" value="2"/>
</dbReference>
<feature type="transmembrane region" description="Helical" evidence="10">
    <location>
        <begin position="543"/>
        <end position="564"/>
    </location>
</feature>
<gene>
    <name evidence="13" type="ORF">R1sor_013740</name>
</gene>
<sequence length="1615" mass="179789">MVEPQKSRAVSIARSGAINRTAALAELSFSLTVVWAQGVTNSLVAKSRWEVPLGKPETRERGFWNRVRTGAQYTVSRLLGSLCNIVEQNRTAGISEDCFTTRQDGKQPWEEFALDLVIGACAHHIGGVILHLFFLTLWSGCFVWRNKLTSSDGANSDETKGHSSTLQRRDLKLSYWAALGACYFLLLLNWGIAGWVLFYGWLQRWRNPPILVAATAVTQGMAWLVMSLLTKNSDAVKREKYPGLLRAWWILCFIWFLSALPKYYLLRKENTVLSLEGIWDVASCIAGGYLFLMGVRGKTGFQVAADRLHDPLLDGHKYERLGKQKVTDFSGAGLLSLAALSWVSPLLALGSRKQLELRDIPLLIPRDRAQASSSAFIQKWSKQKEKLPPSLLKTLFRSFWKEAAWTGALGIINSSAIYVGPFLIVDFVNYVGGQRRFPYEGCVLVSSFVGSKLAETLSQRQWEFGTQRLGLHIRSALTALVYRKGIRLSKPSRMSYATGDVMNYMAVDAERLSEFSWYLHDIWILPLQVILAVVILYRTVGLGAITTLVTTVITLAVNAPVSAWSGKFQDKMSEAKDERMESLSEALRSMRVLKFQAWEQRYREKVEYLRKIECHWLAKALYAAAASSIIFLSAPMFVAAATFGTCIILGHPLTVGRVLSALATIRALQSPVDAFPKLVTVISQIRVSHERLKSFLREEELPLEDIIRLPYEDAGENKSVPAVEIEGGYFSWNPSSGVAALRNVDITISRGARVAVCGNVGAGKSSFLSCILGEMPKLCGTVKVTGTSAYVAQFPWIQSGTVEENIRFGSPMDRVKYKDVLRVCSLEKDLALFAFGDQTQVGERGINLSEGQKQRLQLARAVYQDADIYLLDDPFSCMDAQTSSYLFRECILTTLASKTVIFVTHHVEYLSAADVILVMRDGGIVQAGHYEEVLEAGTDFSSLLGDRTHEKEPSEVNGYSGCDELSPGYFDEFGHVDADEDSDKLSITDSEVTVDDYVDKLEIVDGKPQEQQEVENHDEQQRRTDNGRLGIYLSYLRAVSHGAYIPVIVLVQIIFQVLQIGSNYWMAWATPAAAADEQKVNNLTLILVYVLLASGSSIFVFCRAMLVSVVGLMTAQKYFVDMLRSIFHAPMSIFDSATNSRILTRASSDQTVLDLNMQFRFSGILVATVELVGVIAVMSQVTWEVSLLSLPTVVICVAIQRYYMASAREFSHLVGVQKSPIIHHFCESVQGAATVRSFGQEGRFMRTNLKLFDRYARPYFYSFAATEWLIMRVEMLSALVFASSLITLTMFPAGAISQSIAGLVVTYGLQLNSSLSRWVWNLCNIENKITSAERVQQCSKLPSEAPLLIEKCRPPRNWPIYGTIKLQNLQARYNEYTPLVLKDITCTFPGGNKVGIVGRAGSGKATLVQAIFRMVEPTGGKILIDGIDISTIGLHDLRSRLTIIPQEPILFEGTIRGNLDPMDEYCDADIWETLDKCQLGDVVRENEEKLEASVSENGKNWSVGQRQLLCLGRALLKHNRIVVVEEVTALIDPETDGIIRRTIKSAFAACTVLTVAHHIPTAIDSDYVLVLSEGRVVEYNAPLTLMEDKSSLFSKLLRDYSYRAPSVLDTTEIGR</sequence>
<comment type="subcellular location">
    <subcellularLocation>
        <location evidence="1">Membrane</location>
        <topology evidence="1">Multi-pass membrane protein</topology>
    </subcellularLocation>
</comment>
<keyword evidence="14" id="KW-1185">Reference proteome</keyword>
<evidence type="ECO:0000256" key="2">
    <source>
        <dbReference type="ARBA" id="ARBA00009726"/>
    </source>
</evidence>
<feature type="transmembrane region" description="Helical" evidence="10">
    <location>
        <begin position="112"/>
        <end position="138"/>
    </location>
</feature>
<dbReference type="SUPFAM" id="SSF90123">
    <property type="entry name" value="ABC transporter transmembrane region"/>
    <property type="match status" value="2"/>
</dbReference>
<dbReference type="Proteomes" id="UP001633002">
    <property type="component" value="Unassembled WGS sequence"/>
</dbReference>